<sequence>MFKVSYLGRPQPAERPRARFSNQGHYYIYNPPKYAEYKQKLIEFFNGFAEDPELVNLFDKKKIPYGLSVKIVFRFSVKNPNDNPFYTLRPDIDNLFKGIIDSLFQSKVNQVLDGIETDKNGNPIHDEFGNDIPHFKQRIDDSRVVHTEMLKLKATEESPEGFTLIVRNLGLEAIS</sequence>
<comment type="caution">
    <text evidence="1">The sequence shown here is derived from an EMBL/GenBank/DDBJ whole genome shotgun (WGS) entry which is preliminary data.</text>
</comment>
<accession>A0A0R2CSF1</accession>
<dbReference type="STRING" id="1423802.FC56_GL001090"/>
<evidence type="ECO:0000313" key="2">
    <source>
        <dbReference type="Proteomes" id="UP000051256"/>
    </source>
</evidence>
<name>A0A0R2CSF1_9LACO</name>
<dbReference type="InterPro" id="IPR036614">
    <property type="entry name" value="RusA-like_sf"/>
</dbReference>
<dbReference type="GO" id="GO:0006310">
    <property type="term" value="P:DNA recombination"/>
    <property type="evidence" value="ECO:0007669"/>
    <property type="project" value="InterPro"/>
</dbReference>
<dbReference type="Gene3D" id="3.30.1330.70">
    <property type="entry name" value="Holliday junction resolvase RusA"/>
    <property type="match status" value="1"/>
</dbReference>
<protein>
    <submittedName>
        <fullName evidence="1">Uncharacterized protein</fullName>
    </submittedName>
</protein>
<dbReference type="InterPro" id="IPR008822">
    <property type="entry name" value="Endonuclease_RusA-like"/>
</dbReference>
<dbReference type="SUPFAM" id="SSF103084">
    <property type="entry name" value="Holliday junction resolvase RusA"/>
    <property type="match status" value="1"/>
</dbReference>
<dbReference type="AlphaFoldDB" id="A0A0R2CSF1"/>
<dbReference type="Proteomes" id="UP000051256">
    <property type="component" value="Unassembled WGS sequence"/>
</dbReference>
<evidence type="ECO:0000313" key="1">
    <source>
        <dbReference type="EMBL" id="KRM94719.1"/>
    </source>
</evidence>
<keyword evidence="2" id="KW-1185">Reference proteome</keyword>
<dbReference type="GO" id="GO:0000287">
    <property type="term" value="F:magnesium ion binding"/>
    <property type="evidence" value="ECO:0007669"/>
    <property type="project" value="InterPro"/>
</dbReference>
<dbReference type="EMBL" id="AYZR01000002">
    <property type="protein sequence ID" value="KRM94719.1"/>
    <property type="molecule type" value="Genomic_DNA"/>
</dbReference>
<gene>
    <name evidence="1" type="ORF">FC56_GL001090</name>
</gene>
<dbReference type="RefSeq" id="WP_056977213.1">
    <property type="nucleotide sequence ID" value="NZ_AYZR01000002.1"/>
</dbReference>
<dbReference type="GO" id="GO:0006281">
    <property type="term" value="P:DNA repair"/>
    <property type="evidence" value="ECO:0007669"/>
    <property type="project" value="InterPro"/>
</dbReference>
<organism evidence="1 2">
    <name type="scientific">Lentilactobacillus senioris DSM 24302 = JCM 17472</name>
    <dbReference type="NCBI Taxonomy" id="1423802"/>
    <lineage>
        <taxon>Bacteria</taxon>
        <taxon>Bacillati</taxon>
        <taxon>Bacillota</taxon>
        <taxon>Bacilli</taxon>
        <taxon>Lactobacillales</taxon>
        <taxon>Lactobacillaceae</taxon>
        <taxon>Lentilactobacillus</taxon>
    </lineage>
</organism>
<proteinExistence type="predicted"/>
<dbReference type="PATRIC" id="fig|1423802.4.peg.1104"/>
<dbReference type="Pfam" id="PF05866">
    <property type="entry name" value="RusA"/>
    <property type="match status" value="1"/>
</dbReference>
<reference evidence="1 2" key="1">
    <citation type="journal article" date="2015" name="Genome Announc.">
        <title>Expanding the biotechnology potential of lactobacilli through comparative genomics of 213 strains and associated genera.</title>
        <authorList>
            <person name="Sun Z."/>
            <person name="Harris H.M."/>
            <person name="McCann A."/>
            <person name="Guo C."/>
            <person name="Argimon S."/>
            <person name="Zhang W."/>
            <person name="Yang X."/>
            <person name="Jeffery I.B."/>
            <person name="Cooney J.C."/>
            <person name="Kagawa T.F."/>
            <person name="Liu W."/>
            <person name="Song Y."/>
            <person name="Salvetti E."/>
            <person name="Wrobel A."/>
            <person name="Rasinkangas P."/>
            <person name="Parkhill J."/>
            <person name="Rea M.C."/>
            <person name="O'Sullivan O."/>
            <person name="Ritari J."/>
            <person name="Douillard F.P."/>
            <person name="Paul Ross R."/>
            <person name="Yang R."/>
            <person name="Briner A.E."/>
            <person name="Felis G.E."/>
            <person name="de Vos W.M."/>
            <person name="Barrangou R."/>
            <person name="Klaenhammer T.R."/>
            <person name="Caufield P.W."/>
            <person name="Cui Y."/>
            <person name="Zhang H."/>
            <person name="O'Toole P.W."/>
        </authorList>
    </citation>
    <scope>NUCLEOTIDE SEQUENCE [LARGE SCALE GENOMIC DNA]</scope>
    <source>
        <strain evidence="1 2">DSM 24302</strain>
    </source>
</reference>